<sequence>MKKTLAELLKHSADTGTGSASGQETEAQEPATEVGDDGVETFKGPQSQSELDSLINKAVHKSLENYKKGEQDRIAEAIKKEKDYANLSAAERERKEFEDQQAQFAKERAAFEQEKLIVQVTKDLAEKGLPVEFAELLAVGDAETALEKVGVFESAFNKAVNAKVKESLRQDSPRSGGTGASSTTNYGACLGATVAQNSGKLVD</sequence>
<keyword evidence="4" id="KW-1185">Reference proteome</keyword>
<evidence type="ECO:0000256" key="1">
    <source>
        <dbReference type="SAM" id="Coils"/>
    </source>
</evidence>
<proteinExistence type="predicted"/>
<reference evidence="3 4" key="1">
    <citation type="submission" date="2024-06" db="EMBL/GenBank/DDBJ databases">
        <title>Genomic Encyclopedia of Type Strains, Phase IV (KMG-IV): sequencing the most valuable type-strain genomes for metagenomic binning, comparative biology and taxonomic classification.</title>
        <authorList>
            <person name="Goeker M."/>
        </authorList>
    </citation>
    <scope>NUCLEOTIDE SEQUENCE [LARGE SCALE GENOMIC DNA]</scope>
    <source>
        <strain evidence="3 4">DSM 28303</strain>
    </source>
</reference>
<evidence type="ECO:0000313" key="4">
    <source>
        <dbReference type="Proteomes" id="UP001549122"/>
    </source>
</evidence>
<protein>
    <recommendedName>
        <fullName evidence="5">DUF4355 domain-containing protein</fullName>
    </recommendedName>
</protein>
<dbReference type="RefSeq" id="WP_354365820.1">
    <property type="nucleotide sequence ID" value="NZ_JBEPLO010000021.1"/>
</dbReference>
<evidence type="ECO:0000256" key="2">
    <source>
        <dbReference type="SAM" id="MobiDB-lite"/>
    </source>
</evidence>
<feature type="region of interest" description="Disordered" evidence="2">
    <location>
        <begin position="1"/>
        <end position="51"/>
    </location>
</feature>
<organism evidence="3 4">
    <name type="scientific">Streptococcus rupicaprae</name>
    <dbReference type="NCBI Taxonomy" id="759619"/>
    <lineage>
        <taxon>Bacteria</taxon>
        <taxon>Bacillati</taxon>
        <taxon>Bacillota</taxon>
        <taxon>Bacilli</taxon>
        <taxon>Lactobacillales</taxon>
        <taxon>Streptococcaceae</taxon>
        <taxon>Streptococcus</taxon>
    </lineage>
</organism>
<accession>A0ABV2FJG3</accession>
<name>A0ABV2FJG3_9STRE</name>
<dbReference type="InterPro" id="IPR025580">
    <property type="entry name" value="Gp46"/>
</dbReference>
<comment type="caution">
    <text evidence="3">The sequence shown here is derived from an EMBL/GenBank/DDBJ whole genome shotgun (WGS) entry which is preliminary data.</text>
</comment>
<dbReference type="Proteomes" id="UP001549122">
    <property type="component" value="Unassembled WGS sequence"/>
</dbReference>
<dbReference type="Pfam" id="PF14265">
    <property type="entry name" value="DUF4355"/>
    <property type="match status" value="1"/>
</dbReference>
<feature type="compositionally biased region" description="Basic and acidic residues" evidence="2">
    <location>
        <begin position="1"/>
        <end position="13"/>
    </location>
</feature>
<gene>
    <name evidence="3" type="ORF">ABID29_001823</name>
</gene>
<feature type="region of interest" description="Disordered" evidence="2">
    <location>
        <begin position="165"/>
        <end position="186"/>
    </location>
</feature>
<dbReference type="EMBL" id="JBEPLO010000021">
    <property type="protein sequence ID" value="MET3558697.1"/>
    <property type="molecule type" value="Genomic_DNA"/>
</dbReference>
<evidence type="ECO:0000313" key="3">
    <source>
        <dbReference type="EMBL" id="MET3558697.1"/>
    </source>
</evidence>
<evidence type="ECO:0008006" key="5">
    <source>
        <dbReference type="Google" id="ProtNLM"/>
    </source>
</evidence>
<feature type="compositionally biased region" description="Polar residues" evidence="2">
    <location>
        <begin position="14"/>
        <end position="25"/>
    </location>
</feature>
<feature type="coiled-coil region" evidence="1">
    <location>
        <begin position="80"/>
        <end position="114"/>
    </location>
</feature>
<keyword evidence="1" id="KW-0175">Coiled coil</keyword>